<dbReference type="NCBIfam" id="TIGR00215">
    <property type="entry name" value="lpxB"/>
    <property type="match status" value="1"/>
</dbReference>
<evidence type="ECO:0000256" key="9">
    <source>
        <dbReference type="ARBA" id="ARBA00048975"/>
    </source>
</evidence>
<dbReference type="SUPFAM" id="SSF53756">
    <property type="entry name" value="UDP-Glycosyltransferase/glycogen phosphorylase"/>
    <property type="match status" value="1"/>
</dbReference>
<evidence type="ECO:0000256" key="6">
    <source>
        <dbReference type="ARBA" id="ARBA00022676"/>
    </source>
</evidence>
<dbReference type="EC" id="2.4.1.182" evidence="2 10"/>
<dbReference type="GO" id="GO:0008915">
    <property type="term" value="F:lipid-A-disaccharide synthase activity"/>
    <property type="evidence" value="ECO:0007669"/>
    <property type="project" value="UniProtKB-UniRule"/>
</dbReference>
<comment type="similarity">
    <text evidence="10">Belongs to the LpxB family.</text>
</comment>
<keyword evidence="4 10" id="KW-0444">Lipid biosynthesis</keyword>
<sequence length="405" mass="45228">MSLKEVVESRVYLVAGEASGDRLAADLLRELKKNPKLRAFGVGGPMLKAAGQEQSFDLAKHAVVGLTDVLRNLPKFLKIFREVKHEIAEIHPDVVILVDYPGFNLRLARALHREPGAPALIYYVSPQVWAWKAGRAKQMEKILERLLVIFPFEVDWFAQHAPKLRTRWVGHPLPDRWIHQSHAERDEIPSVALLPGSRAKEIDQHWPILLKTAQRIVQEERNVRFISMATDHEMRQRLEEIWAKSPMSGVSLDIVSGQSLTQLTRCSLAIVASGTATLECAMAGLPMLVIYRASWLTYWVARMLVKLPYLSMVNVLAGEKVVPEFLQGAAEPERLARAALQILRNPKGAEVMADRIRKVAKKLGGPGAASRAAREVEDAIRARRKLVIAAKKSVRDSEEGSGRGA</sequence>
<evidence type="ECO:0000256" key="4">
    <source>
        <dbReference type="ARBA" id="ARBA00022516"/>
    </source>
</evidence>
<evidence type="ECO:0000256" key="8">
    <source>
        <dbReference type="ARBA" id="ARBA00023098"/>
    </source>
</evidence>
<dbReference type="PANTHER" id="PTHR30372">
    <property type="entry name" value="LIPID-A-DISACCHARIDE SYNTHASE"/>
    <property type="match status" value="1"/>
</dbReference>
<dbReference type="UniPathway" id="UPA00973"/>
<name>A0A0R2RKQ6_9BACT</name>
<comment type="caution">
    <text evidence="11">The sequence shown here is derived from an EMBL/GenBank/DDBJ whole genome shotgun (WGS) entry which is preliminary data.</text>
</comment>
<keyword evidence="7 10" id="KW-0808">Transferase</keyword>
<keyword evidence="5 10" id="KW-0441">Lipid A biosynthesis</keyword>
<evidence type="ECO:0000313" key="12">
    <source>
        <dbReference type="Proteomes" id="UP000051269"/>
    </source>
</evidence>
<keyword evidence="8 10" id="KW-0443">Lipid metabolism</keyword>
<comment type="function">
    <text evidence="1 10">Condensation of UDP-2,3-diacylglucosamine and 2,3-diacylglucosamine-1-phosphate to form lipid A disaccharide, a precursor of lipid A, a phosphorylated glycolipid that anchors the lipopolysaccharide to the outer membrane of the cell.</text>
</comment>
<dbReference type="Pfam" id="PF02684">
    <property type="entry name" value="LpxB"/>
    <property type="match status" value="1"/>
</dbReference>
<accession>A0A0R2RKQ6</accession>
<comment type="catalytic activity">
    <reaction evidence="9 10">
        <text>a lipid X + a UDP-2-N,3-O-bis[(3R)-3-hydroxyacyl]-alpha-D-glucosamine = a lipid A disaccharide + UDP + H(+)</text>
        <dbReference type="Rhea" id="RHEA:67828"/>
        <dbReference type="ChEBI" id="CHEBI:15378"/>
        <dbReference type="ChEBI" id="CHEBI:58223"/>
        <dbReference type="ChEBI" id="CHEBI:137748"/>
        <dbReference type="ChEBI" id="CHEBI:176338"/>
        <dbReference type="ChEBI" id="CHEBI:176343"/>
        <dbReference type="EC" id="2.4.1.182"/>
    </reaction>
</comment>
<evidence type="ECO:0000256" key="7">
    <source>
        <dbReference type="ARBA" id="ARBA00022679"/>
    </source>
</evidence>
<evidence type="ECO:0000256" key="2">
    <source>
        <dbReference type="ARBA" id="ARBA00012687"/>
    </source>
</evidence>
<protein>
    <recommendedName>
        <fullName evidence="3 10">Lipid-A-disaccharide synthase</fullName>
        <ecNumber evidence="2 10">2.4.1.182</ecNumber>
    </recommendedName>
</protein>
<keyword evidence="6 10" id="KW-0328">Glycosyltransferase</keyword>
<comment type="pathway">
    <text evidence="10">Bacterial outer membrane biogenesis; LPS lipid A biosynthesis.</text>
</comment>
<dbReference type="AlphaFoldDB" id="A0A0R2RKQ6"/>
<evidence type="ECO:0000313" key="11">
    <source>
        <dbReference type="EMBL" id="KRO63159.1"/>
    </source>
</evidence>
<dbReference type="Proteomes" id="UP000051269">
    <property type="component" value="Unassembled WGS sequence"/>
</dbReference>
<evidence type="ECO:0000256" key="10">
    <source>
        <dbReference type="HAMAP-Rule" id="MF_00392"/>
    </source>
</evidence>
<evidence type="ECO:0000256" key="3">
    <source>
        <dbReference type="ARBA" id="ARBA00020902"/>
    </source>
</evidence>
<dbReference type="EMBL" id="LIBO01000005">
    <property type="protein sequence ID" value="KRO63159.1"/>
    <property type="molecule type" value="Genomic_DNA"/>
</dbReference>
<dbReference type="GO" id="GO:0016020">
    <property type="term" value="C:membrane"/>
    <property type="evidence" value="ECO:0007669"/>
    <property type="project" value="GOC"/>
</dbReference>
<reference evidence="11 12" key="1">
    <citation type="submission" date="2015-10" db="EMBL/GenBank/DDBJ databases">
        <title>Metagenome-Assembled Genomes uncover a global brackish microbiome.</title>
        <authorList>
            <person name="Hugerth L.W."/>
            <person name="Larsson J."/>
            <person name="Alneberg J."/>
            <person name="Lindh M.V."/>
            <person name="Legrand C."/>
            <person name="Pinhassi J."/>
            <person name="Andersson A.F."/>
        </authorList>
    </citation>
    <scope>NUCLEOTIDE SEQUENCE [LARGE SCALE GENOMIC DNA]</scope>
    <source>
        <strain evidence="11">BACL18 MAG-120507-bin52</strain>
    </source>
</reference>
<dbReference type="GO" id="GO:0005543">
    <property type="term" value="F:phospholipid binding"/>
    <property type="evidence" value="ECO:0007669"/>
    <property type="project" value="TreeGrafter"/>
</dbReference>
<evidence type="ECO:0000256" key="1">
    <source>
        <dbReference type="ARBA" id="ARBA00002056"/>
    </source>
</evidence>
<gene>
    <name evidence="10" type="primary">lpxB</name>
    <name evidence="11" type="ORF">ABR82_06670</name>
</gene>
<evidence type="ECO:0000256" key="5">
    <source>
        <dbReference type="ARBA" id="ARBA00022556"/>
    </source>
</evidence>
<organism evidence="11 12">
    <name type="scientific">Verrucomicrobia subdivision 6 bacterium BACL9 MAG-120507-bin52</name>
    <dbReference type="NCBI Taxonomy" id="1655590"/>
    <lineage>
        <taxon>Bacteria</taxon>
        <taxon>Pseudomonadati</taxon>
        <taxon>Verrucomicrobiota</taxon>
        <taxon>Verrucomicrobiia</taxon>
        <taxon>Verrucomicrobiales</taxon>
        <taxon>Verrucomicrobia subdivision 6</taxon>
    </lineage>
</organism>
<proteinExistence type="inferred from homology"/>
<dbReference type="HAMAP" id="MF_00392">
    <property type="entry name" value="LpxB"/>
    <property type="match status" value="1"/>
</dbReference>
<dbReference type="GO" id="GO:0009245">
    <property type="term" value="P:lipid A biosynthetic process"/>
    <property type="evidence" value="ECO:0007669"/>
    <property type="project" value="UniProtKB-UniRule"/>
</dbReference>
<dbReference type="PANTHER" id="PTHR30372:SF4">
    <property type="entry name" value="LIPID-A-DISACCHARIDE SYNTHASE, MITOCHONDRIAL-RELATED"/>
    <property type="match status" value="1"/>
</dbReference>
<dbReference type="InterPro" id="IPR003835">
    <property type="entry name" value="Glyco_trans_19"/>
</dbReference>